<dbReference type="InterPro" id="IPR050107">
    <property type="entry name" value="ABC_carbohydrate_import_ATPase"/>
</dbReference>
<gene>
    <name evidence="6" type="ORF">RS130_14375</name>
</gene>
<evidence type="ECO:0000313" key="7">
    <source>
        <dbReference type="Proteomes" id="UP001247805"/>
    </source>
</evidence>
<sequence length="112" mass="11948">MMDNGVKPVLSVKQLSKAFSGKTVVKDVSFELYPGEILALVGENGAGKSTTKNMLCGLLQPTLGQILVDGIEVPEIRGREQGISAVHQELSLFPSLTVAENLCINDLPIVVQ</sequence>
<keyword evidence="4 6" id="KW-0067">ATP-binding</keyword>
<dbReference type="GO" id="GO:0005524">
    <property type="term" value="F:ATP binding"/>
    <property type="evidence" value="ECO:0007669"/>
    <property type="project" value="UniProtKB-KW"/>
</dbReference>
<dbReference type="Proteomes" id="UP001247805">
    <property type="component" value="Unassembled WGS sequence"/>
</dbReference>
<evidence type="ECO:0000256" key="1">
    <source>
        <dbReference type="ARBA" id="ARBA00022448"/>
    </source>
</evidence>
<accession>A0ABU3SY49</accession>
<keyword evidence="3" id="KW-0547">Nucleotide-binding</keyword>
<dbReference type="Pfam" id="PF00005">
    <property type="entry name" value="ABC_tran"/>
    <property type="match status" value="1"/>
</dbReference>
<dbReference type="InterPro" id="IPR003439">
    <property type="entry name" value="ABC_transporter-like_ATP-bd"/>
</dbReference>
<dbReference type="SUPFAM" id="SSF52540">
    <property type="entry name" value="P-loop containing nucleoside triphosphate hydrolases"/>
    <property type="match status" value="1"/>
</dbReference>
<name>A0ABU3SY49_9ALTE</name>
<evidence type="ECO:0000256" key="2">
    <source>
        <dbReference type="ARBA" id="ARBA00022737"/>
    </source>
</evidence>
<feature type="domain" description="ABC transporter" evidence="5">
    <location>
        <begin position="25"/>
        <end position="101"/>
    </location>
</feature>
<dbReference type="EMBL" id="JAWDIO010000002">
    <property type="protein sequence ID" value="MDU0354938.1"/>
    <property type="molecule type" value="Genomic_DNA"/>
</dbReference>
<reference evidence="6 7" key="1">
    <citation type="submission" date="2023-10" db="EMBL/GenBank/DDBJ databases">
        <title>Glaciecola aquimarina strain GGW-M5 nov., isolated from a coastal seawater.</title>
        <authorList>
            <person name="Bayburt H."/>
            <person name="Kim J.M."/>
            <person name="Choi B.J."/>
            <person name="Jeon C.O."/>
        </authorList>
    </citation>
    <scope>NUCLEOTIDE SEQUENCE [LARGE SCALE GENOMIC DNA]</scope>
    <source>
        <strain evidence="6 7">KCTC 32108</strain>
    </source>
</reference>
<comment type="caution">
    <text evidence="6">The sequence shown here is derived from an EMBL/GenBank/DDBJ whole genome shotgun (WGS) entry which is preliminary data.</text>
</comment>
<keyword evidence="7" id="KW-1185">Reference proteome</keyword>
<dbReference type="PANTHER" id="PTHR43790:SF9">
    <property type="entry name" value="GALACTOFURANOSE TRANSPORTER ATP-BINDING PROTEIN YTFR"/>
    <property type="match status" value="1"/>
</dbReference>
<proteinExistence type="predicted"/>
<dbReference type="InterPro" id="IPR027417">
    <property type="entry name" value="P-loop_NTPase"/>
</dbReference>
<dbReference type="Gene3D" id="3.40.50.300">
    <property type="entry name" value="P-loop containing nucleotide triphosphate hydrolases"/>
    <property type="match status" value="1"/>
</dbReference>
<protein>
    <submittedName>
        <fullName evidence="6">ATP-binding cassette domain-containing protein</fullName>
    </submittedName>
</protein>
<evidence type="ECO:0000259" key="5">
    <source>
        <dbReference type="Pfam" id="PF00005"/>
    </source>
</evidence>
<keyword evidence="2" id="KW-0677">Repeat</keyword>
<evidence type="ECO:0000256" key="3">
    <source>
        <dbReference type="ARBA" id="ARBA00022741"/>
    </source>
</evidence>
<dbReference type="PANTHER" id="PTHR43790">
    <property type="entry name" value="CARBOHYDRATE TRANSPORT ATP-BINDING PROTEIN MG119-RELATED"/>
    <property type="match status" value="1"/>
</dbReference>
<evidence type="ECO:0000256" key="4">
    <source>
        <dbReference type="ARBA" id="ARBA00022840"/>
    </source>
</evidence>
<keyword evidence="1" id="KW-0813">Transport</keyword>
<evidence type="ECO:0000313" key="6">
    <source>
        <dbReference type="EMBL" id="MDU0354938.1"/>
    </source>
</evidence>
<dbReference type="RefSeq" id="WP_316026503.1">
    <property type="nucleotide sequence ID" value="NZ_JAWDIO010000002.1"/>
</dbReference>
<organism evidence="6 7">
    <name type="scientific">Paraglaciecola aquimarina</name>
    <dbReference type="NCBI Taxonomy" id="1235557"/>
    <lineage>
        <taxon>Bacteria</taxon>
        <taxon>Pseudomonadati</taxon>
        <taxon>Pseudomonadota</taxon>
        <taxon>Gammaproteobacteria</taxon>
        <taxon>Alteromonadales</taxon>
        <taxon>Alteromonadaceae</taxon>
        <taxon>Paraglaciecola</taxon>
    </lineage>
</organism>